<evidence type="ECO:0000313" key="1">
    <source>
        <dbReference type="EMBL" id="CAL94897.1"/>
    </source>
</evidence>
<organism evidence="1 2">
    <name type="scientific">Azoarcus sp. (strain BH72)</name>
    <dbReference type="NCBI Taxonomy" id="418699"/>
    <lineage>
        <taxon>Bacteria</taxon>
        <taxon>Pseudomonadati</taxon>
        <taxon>Pseudomonadota</taxon>
        <taxon>Betaproteobacteria</taxon>
        <taxon>Rhodocyclales</taxon>
        <taxon>Zoogloeaceae</taxon>
        <taxon>Azoarcus</taxon>
    </lineage>
</organism>
<name>A1K7U2_AZOSB</name>
<sequence length="108" mass="12051">MVTQQPPKYRSLLAVLDALAELIDDGRLAVSTGWEDNEQAVRLHQPGEPKLGAYLFIYGQPPGRYGVELDFPEIADVATANVPLYQEDLSLDQLLRVLRTHFNLPGYA</sequence>
<protein>
    <submittedName>
        <fullName evidence="1">Uncharacterized protein</fullName>
    </submittedName>
</protein>
<dbReference type="Proteomes" id="UP000002588">
    <property type="component" value="Chromosome"/>
</dbReference>
<reference evidence="1 2" key="1">
    <citation type="journal article" date="2006" name="Nat. Biotechnol.">
        <title>Complete genome of the mutualistic, N2-fixing grass endophyte Azoarcus sp. strain BH72.</title>
        <authorList>
            <person name="Krause A."/>
            <person name="Ramakumar A."/>
            <person name="Bartels D."/>
            <person name="Battistoni F."/>
            <person name="Bekel T."/>
            <person name="Boch J."/>
            <person name="Boehm M."/>
            <person name="Friedrich F."/>
            <person name="Hurek T."/>
            <person name="Krause L."/>
            <person name="Linke B."/>
            <person name="McHardy A.C."/>
            <person name="Sarkar A."/>
            <person name="Schneiker S."/>
            <person name="Syed A.A."/>
            <person name="Thauer R."/>
            <person name="Vorhoelter F.-J."/>
            <person name="Weidner S."/>
            <person name="Puehler A."/>
            <person name="Reinhold-Hurek B."/>
            <person name="Kaiser O."/>
            <person name="Goesmann A."/>
        </authorList>
    </citation>
    <scope>NUCLEOTIDE SEQUENCE [LARGE SCALE GENOMIC DNA]</scope>
    <source>
        <strain evidence="1 2">BH72</strain>
    </source>
</reference>
<dbReference type="KEGG" id="azo:azo2280"/>
<keyword evidence="2" id="KW-1185">Reference proteome</keyword>
<accession>A1K7U2</accession>
<dbReference type="STRING" id="62928.azo2280"/>
<dbReference type="HOGENOM" id="CLU_177508_0_0_4"/>
<dbReference type="RefSeq" id="WP_011766011.1">
    <property type="nucleotide sequence ID" value="NC_008702.1"/>
</dbReference>
<dbReference type="AlphaFoldDB" id="A1K7U2"/>
<proteinExistence type="predicted"/>
<evidence type="ECO:0000313" key="2">
    <source>
        <dbReference type="Proteomes" id="UP000002588"/>
    </source>
</evidence>
<dbReference type="EMBL" id="AM406670">
    <property type="protein sequence ID" value="CAL94897.1"/>
    <property type="molecule type" value="Genomic_DNA"/>
</dbReference>
<gene>
    <name evidence="1" type="ordered locus">azo2280</name>
</gene>